<dbReference type="SUPFAM" id="SSF52540">
    <property type="entry name" value="P-loop containing nucleoside triphosphate hydrolases"/>
    <property type="match status" value="1"/>
</dbReference>
<proteinExistence type="inferred from homology"/>
<dbReference type="Proteomes" id="UP000050761">
    <property type="component" value="Unassembled WGS sequence"/>
</dbReference>
<dbReference type="GO" id="GO:0005524">
    <property type="term" value="F:ATP binding"/>
    <property type="evidence" value="ECO:0007669"/>
    <property type="project" value="InterPro"/>
</dbReference>
<sequence>MFRVLLSGPAGSGKHTIAKMLLKEFDNFGYFSAGDFIRDHIQRGTEFGQRASSFLRKGELIPDSIVNGVLFEEIRRRGDKLILDGYPRSMAQLKAIEEVSPLDLVVELNVRLKVLIDRLSKQLVHPASGRTYNVDFDPPKVEVSANSSFFPFWTKSCRLESVRYDEQNICPTVNPSPEDDAAEVVRRRLEVHDKTEKKVVDYYRWACWSILIIFSSK</sequence>
<dbReference type="PANTHER" id="PTHR23359">
    <property type="entry name" value="NUCLEOTIDE KINASE"/>
    <property type="match status" value="1"/>
</dbReference>
<dbReference type="EMBL" id="UZAH01025432">
    <property type="protein sequence ID" value="VDO63774.1"/>
    <property type="molecule type" value="Genomic_DNA"/>
</dbReference>
<dbReference type="GO" id="GO:0019205">
    <property type="term" value="F:nucleobase-containing compound kinase activity"/>
    <property type="evidence" value="ECO:0007669"/>
    <property type="project" value="InterPro"/>
</dbReference>
<reference evidence="7" key="2">
    <citation type="submission" date="2019-09" db="UniProtKB">
        <authorList>
            <consortium name="WormBaseParasite"/>
        </authorList>
    </citation>
    <scope>IDENTIFICATION</scope>
</reference>
<keyword evidence="1 4" id="KW-0808">Transferase</keyword>
<evidence type="ECO:0000313" key="5">
    <source>
        <dbReference type="EMBL" id="VDO63774.1"/>
    </source>
</evidence>
<evidence type="ECO:0000256" key="1">
    <source>
        <dbReference type="ARBA" id="ARBA00022679"/>
    </source>
</evidence>
<dbReference type="Gene3D" id="3.40.50.300">
    <property type="entry name" value="P-loop containing nucleotide triphosphate hydrolases"/>
    <property type="match status" value="1"/>
</dbReference>
<dbReference type="PRINTS" id="PR00094">
    <property type="entry name" value="ADENYLTKNASE"/>
</dbReference>
<dbReference type="GO" id="GO:0006139">
    <property type="term" value="P:nucleobase-containing compound metabolic process"/>
    <property type="evidence" value="ECO:0007669"/>
    <property type="project" value="InterPro"/>
</dbReference>
<dbReference type="HAMAP" id="MF_00235">
    <property type="entry name" value="Adenylate_kinase_Adk"/>
    <property type="match status" value="1"/>
</dbReference>
<evidence type="ECO:0000256" key="2">
    <source>
        <dbReference type="ARBA" id="ARBA00022741"/>
    </source>
</evidence>
<comment type="similarity">
    <text evidence="4">Belongs to the adenylate kinase family.</text>
</comment>
<accession>A0A3P7XZS3</accession>
<organism evidence="6 7">
    <name type="scientific">Heligmosomoides polygyrus</name>
    <name type="common">Parasitic roundworm</name>
    <dbReference type="NCBI Taxonomy" id="6339"/>
    <lineage>
        <taxon>Eukaryota</taxon>
        <taxon>Metazoa</taxon>
        <taxon>Ecdysozoa</taxon>
        <taxon>Nematoda</taxon>
        <taxon>Chromadorea</taxon>
        <taxon>Rhabditida</taxon>
        <taxon>Rhabditina</taxon>
        <taxon>Rhabditomorpha</taxon>
        <taxon>Strongyloidea</taxon>
        <taxon>Heligmosomidae</taxon>
        <taxon>Heligmosomoides</taxon>
    </lineage>
</organism>
<evidence type="ECO:0000313" key="7">
    <source>
        <dbReference type="WBParaSite" id="HPBE_0000521601-mRNA-1"/>
    </source>
</evidence>
<dbReference type="PROSITE" id="PS00113">
    <property type="entry name" value="ADENYLATE_KINASE"/>
    <property type="match status" value="1"/>
</dbReference>
<evidence type="ECO:0000313" key="6">
    <source>
        <dbReference type="Proteomes" id="UP000050761"/>
    </source>
</evidence>
<evidence type="ECO:0000256" key="3">
    <source>
        <dbReference type="ARBA" id="ARBA00022777"/>
    </source>
</evidence>
<reference evidence="5 6" key="1">
    <citation type="submission" date="2018-11" db="EMBL/GenBank/DDBJ databases">
        <authorList>
            <consortium name="Pathogen Informatics"/>
        </authorList>
    </citation>
    <scope>NUCLEOTIDE SEQUENCE [LARGE SCALE GENOMIC DNA]</scope>
</reference>
<keyword evidence="2" id="KW-0547">Nucleotide-binding</keyword>
<protein>
    <submittedName>
        <fullName evidence="7">ADK_lid domain-containing protein</fullName>
    </submittedName>
</protein>
<dbReference type="InterPro" id="IPR000850">
    <property type="entry name" value="Adenylat/UMP-CMP_kin"/>
</dbReference>
<dbReference type="InterPro" id="IPR027417">
    <property type="entry name" value="P-loop_NTPase"/>
</dbReference>
<dbReference type="Pfam" id="PF00406">
    <property type="entry name" value="ADK"/>
    <property type="match status" value="1"/>
</dbReference>
<accession>A0A183FFD7</accession>
<dbReference type="InterPro" id="IPR033690">
    <property type="entry name" value="Adenylat_kinase_CS"/>
</dbReference>
<dbReference type="WBParaSite" id="HPBE_0000521601-mRNA-1">
    <property type="protein sequence ID" value="HPBE_0000521601-mRNA-1"/>
    <property type="gene ID" value="HPBE_0000521601"/>
</dbReference>
<dbReference type="CDD" id="cd01428">
    <property type="entry name" value="ADK"/>
    <property type="match status" value="1"/>
</dbReference>
<dbReference type="OrthoDB" id="439792at2759"/>
<dbReference type="AlphaFoldDB" id="A0A183FFD7"/>
<evidence type="ECO:0000256" key="4">
    <source>
        <dbReference type="RuleBase" id="RU003330"/>
    </source>
</evidence>
<name>A0A183FFD7_HELPZ</name>
<gene>
    <name evidence="5" type="ORF">HPBE_LOCUS5217</name>
</gene>
<keyword evidence="3 4" id="KW-0418">Kinase</keyword>
<keyword evidence="6" id="KW-1185">Reference proteome</keyword>